<sequence length="83" mass="8554">MDQIQTQALEAVARASAAGSLLIVRQTAARIATANGISSEEHIDELARIIIGEGGRLGVAMEPGLREAIERLKSEGGGSSVAL</sequence>
<evidence type="ECO:0000313" key="1">
    <source>
        <dbReference type="EMBL" id="MBB4002656.1"/>
    </source>
</evidence>
<reference evidence="1 2" key="1">
    <citation type="submission" date="2020-08" db="EMBL/GenBank/DDBJ databases">
        <title>Genomic Encyclopedia of Type Strains, Phase IV (KMG-IV): sequencing the most valuable type-strain genomes for metagenomic binning, comparative biology and taxonomic classification.</title>
        <authorList>
            <person name="Goeker M."/>
        </authorList>
    </citation>
    <scope>NUCLEOTIDE SEQUENCE [LARGE SCALE GENOMIC DNA]</scope>
    <source>
        <strain evidence="1 2">DSM 103570</strain>
    </source>
</reference>
<keyword evidence="2" id="KW-1185">Reference proteome</keyword>
<comment type="caution">
    <text evidence="1">The sequence shown here is derived from an EMBL/GenBank/DDBJ whole genome shotgun (WGS) entry which is preliminary data.</text>
</comment>
<name>A0A7W6HCS8_9HYPH</name>
<accession>A0A7W6HCS8</accession>
<evidence type="ECO:0000313" key="2">
    <source>
        <dbReference type="Proteomes" id="UP000588647"/>
    </source>
</evidence>
<dbReference type="AlphaFoldDB" id="A0A7W6HCS8"/>
<gene>
    <name evidence="1" type="ORF">GGR03_001731</name>
</gene>
<proteinExistence type="predicted"/>
<dbReference type="Proteomes" id="UP000588647">
    <property type="component" value="Unassembled WGS sequence"/>
</dbReference>
<organism evidence="1 2">
    <name type="scientific">Aurantimonas endophytica</name>
    <dbReference type="NCBI Taxonomy" id="1522175"/>
    <lineage>
        <taxon>Bacteria</taxon>
        <taxon>Pseudomonadati</taxon>
        <taxon>Pseudomonadota</taxon>
        <taxon>Alphaproteobacteria</taxon>
        <taxon>Hyphomicrobiales</taxon>
        <taxon>Aurantimonadaceae</taxon>
        <taxon>Aurantimonas</taxon>
    </lineage>
</organism>
<dbReference type="EMBL" id="JACIEM010000002">
    <property type="protein sequence ID" value="MBB4002656.1"/>
    <property type="molecule type" value="Genomic_DNA"/>
</dbReference>
<dbReference type="RefSeq" id="WP_183207218.1">
    <property type="nucleotide sequence ID" value="NZ_JAAAMM010000002.1"/>
</dbReference>
<protein>
    <submittedName>
        <fullName evidence="1">Uncharacterized protein</fullName>
    </submittedName>
</protein>